<evidence type="ECO:0000313" key="8">
    <source>
        <dbReference type="Proteomes" id="UP000516305"/>
    </source>
</evidence>
<evidence type="ECO:0000256" key="3">
    <source>
        <dbReference type="ARBA" id="ARBA00022989"/>
    </source>
</evidence>
<dbReference type="KEGG" id="chyd:H4K34_03210"/>
<organism evidence="7 8">
    <name type="scientific">Croceimicrobium hydrocarbonivorans</name>
    <dbReference type="NCBI Taxonomy" id="2761580"/>
    <lineage>
        <taxon>Bacteria</taxon>
        <taxon>Pseudomonadati</taxon>
        <taxon>Bacteroidota</taxon>
        <taxon>Flavobacteriia</taxon>
        <taxon>Flavobacteriales</taxon>
        <taxon>Owenweeksiaceae</taxon>
        <taxon>Croceimicrobium</taxon>
    </lineage>
</organism>
<proteinExistence type="predicted"/>
<dbReference type="AlphaFoldDB" id="A0A7H0VJV2"/>
<evidence type="ECO:0000256" key="1">
    <source>
        <dbReference type="ARBA" id="ARBA00004141"/>
    </source>
</evidence>
<dbReference type="Pfam" id="PF00892">
    <property type="entry name" value="EamA"/>
    <property type="match status" value="2"/>
</dbReference>
<name>A0A7H0VJV2_9FLAO</name>
<keyword evidence="8" id="KW-1185">Reference proteome</keyword>
<feature type="transmembrane region" description="Helical" evidence="5">
    <location>
        <begin position="193"/>
        <end position="210"/>
    </location>
</feature>
<evidence type="ECO:0000256" key="2">
    <source>
        <dbReference type="ARBA" id="ARBA00022692"/>
    </source>
</evidence>
<reference evidence="7 8" key="1">
    <citation type="submission" date="2020-08" db="EMBL/GenBank/DDBJ databases">
        <title>Croceimicrobium hydrocarbonivorans gen. nov., sp. nov., a novel marine bacterium isolated from a bacterial consortium that degrades polyethylene terephthalate.</title>
        <authorList>
            <person name="Liu R."/>
        </authorList>
    </citation>
    <scope>NUCLEOTIDE SEQUENCE [LARGE SCALE GENOMIC DNA]</scope>
    <source>
        <strain evidence="7 8">A20-9</strain>
    </source>
</reference>
<protein>
    <submittedName>
        <fullName evidence="7">DMT family transporter</fullName>
    </submittedName>
</protein>
<feature type="domain" description="EamA" evidence="6">
    <location>
        <begin position="137"/>
        <end position="264"/>
    </location>
</feature>
<dbReference type="InterPro" id="IPR037185">
    <property type="entry name" value="EmrE-like"/>
</dbReference>
<gene>
    <name evidence="7" type="ORF">H4K34_03210</name>
</gene>
<accession>A0A7H0VJV2</accession>
<dbReference type="Proteomes" id="UP000516305">
    <property type="component" value="Chromosome"/>
</dbReference>
<dbReference type="EMBL" id="CP060139">
    <property type="protein sequence ID" value="QNR26000.1"/>
    <property type="molecule type" value="Genomic_DNA"/>
</dbReference>
<feature type="transmembrane region" description="Helical" evidence="5">
    <location>
        <begin position="222"/>
        <end position="241"/>
    </location>
</feature>
<feature type="transmembrane region" description="Helical" evidence="5">
    <location>
        <begin position="109"/>
        <end position="127"/>
    </location>
</feature>
<feature type="transmembrane region" description="Helical" evidence="5">
    <location>
        <begin position="26"/>
        <end position="43"/>
    </location>
</feature>
<feature type="transmembrane region" description="Helical" evidence="5">
    <location>
        <begin position="80"/>
        <end position="102"/>
    </location>
</feature>
<feature type="domain" description="EamA" evidence="6">
    <location>
        <begin position="2"/>
        <end position="124"/>
    </location>
</feature>
<evidence type="ECO:0000259" key="6">
    <source>
        <dbReference type="Pfam" id="PF00892"/>
    </source>
</evidence>
<dbReference type="PANTHER" id="PTHR22911">
    <property type="entry name" value="ACYL-MALONYL CONDENSING ENZYME-RELATED"/>
    <property type="match status" value="1"/>
</dbReference>
<sequence length="280" mass="31562">MLISVLGFSLMNLTVKFLDRLPATELVLFRSIVSLILSLYFIRRRNLSPWGNQKIYLIGRGLAGVTALSLFFYTLQKLPLGSAITLQYLSPIFTALFGIFILKEKVKWWQWLFFGLSFAGIAIIKGFDSEISPLLFVLGISSSIFAGLAYNFIRKVKNTDHPLVVVLYFPLIATPVMAIISLFNWVTPIGWEWALLLLMGVLTQIAQINMTKALQLVEANEITGFKYLGVVFALGFDFFLFGYTYEWPVLIGIVLVISGVLLNLLLKAHLRQRAKKRNAA</sequence>
<keyword evidence="2 5" id="KW-0812">Transmembrane</keyword>
<feature type="transmembrane region" description="Helical" evidence="5">
    <location>
        <begin position="247"/>
        <end position="266"/>
    </location>
</feature>
<evidence type="ECO:0000256" key="4">
    <source>
        <dbReference type="ARBA" id="ARBA00023136"/>
    </source>
</evidence>
<keyword evidence="3 5" id="KW-1133">Transmembrane helix</keyword>
<dbReference type="GO" id="GO:0016020">
    <property type="term" value="C:membrane"/>
    <property type="evidence" value="ECO:0007669"/>
    <property type="project" value="UniProtKB-SubCell"/>
</dbReference>
<feature type="transmembrane region" description="Helical" evidence="5">
    <location>
        <begin position="55"/>
        <end position="74"/>
    </location>
</feature>
<dbReference type="SUPFAM" id="SSF103481">
    <property type="entry name" value="Multidrug resistance efflux transporter EmrE"/>
    <property type="match status" value="2"/>
</dbReference>
<evidence type="ECO:0000313" key="7">
    <source>
        <dbReference type="EMBL" id="QNR26000.1"/>
    </source>
</evidence>
<evidence type="ECO:0000256" key="5">
    <source>
        <dbReference type="SAM" id="Phobius"/>
    </source>
</evidence>
<keyword evidence="4 5" id="KW-0472">Membrane</keyword>
<dbReference type="InterPro" id="IPR000620">
    <property type="entry name" value="EamA_dom"/>
</dbReference>
<comment type="subcellular location">
    <subcellularLocation>
        <location evidence="1">Membrane</location>
        <topology evidence="1">Multi-pass membrane protein</topology>
    </subcellularLocation>
</comment>
<dbReference type="Gene3D" id="1.10.3730.20">
    <property type="match status" value="1"/>
</dbReference>
<feature type="transmembrane region" description="Helical" evidence="5">
    <location>
        <begin position="133"/>
        <end position="153"/>
    </location>
</feature>
<feature type="transmembrane region" description="Helical" evidence="5">
    <location>
        <begin position="165"/>
        <end position="187"/>
    </location>
</feature>
<dbReference type="PANTHER" id="PTHR22911:SF6">
    <property type="entry name" value="SOLUTE CARRIER FAMILY 35 MEMBER G1"/>
    <property type="match status" value="1"/>
</dbReference>